<comment type="caution">
    <text evidence="2">The sequence shown here is derived from an EMBL/GenBank/DDBJ whole genome shotgun (WGS) entry which is preliminary data.</text>
</comment>
<dbReference type="Pfam" id="PF00717">
    <property type="entry name" value="Peptidase_S24"/>
    <property type="match status" value="1"/>
</dbReference>
<dbReference type="InterPro" id="IPR036286">
    <property type="entry name" value="LexA/Signal_pep-like_sf"/>
</dbReference>
<proteinExistence type="predicted"/>
<evidence type="ECO:0000313" key="3">
    <source>
        <dbReference type="Proteomes" id="UP000604243"/>
    </source>
</evidence>
<protein>
    <recommendedName>
        <fullName evidence="1">Peptidase S24/S26A/S26B/S26C domain-containing protein</fullName>
    </recommendedName>
</protein>
<organism evidence="2 3">
    <name type="scientific">Kushneria pakistanensis</name>
    <dbReference type="NCBI Taxonomy" id="1508770"/>
    <lineage>
        <taxon>Bacteria</taxon>
        <taxon>Pseudomonadati</taxon>
        <taxon>Pseudomonadota</taxon>
        <taxon>Gammaproteobacteria</taxon>
        <taxon>Oceanospirillales</taxon>
        <taxon>Halomonadaceae</taxon>
        <taxon>Kushneria</taxon>
    </lineage>
</organism>
<dbReference type="RefSeq" id="WP_189514942.1">
    <property type="nucleotide sequence ID" value="NZ_BMZM01000001.1"/>
</dbReference>
<dbReference type="Proteomes" id="UP000604243">
    <property type="component" value="Unassembled WGS sequence"/>
</dbReference>
<accession>A0ABQ3FBU7</accession>
<keyword evidence="3" id="KW-1185">Reference proteome</keyword>
<name>A0ABQ3FBU7_9GAMM</name>
<dbReference type="SUPFAM" id="SSF51306">
    <property type="entry name" value="LexA/Signal peptidase"/>
    <property type="match status" value="1"/>
</dbReference>
<evidence type="ECO:0000313" key="2">
    <source>
        <dbReference type="EMBL" id="GHC17493.1"/>
    </source>
</evidence>
<dbReference type="Gene3D" id="2.10.109.10">
    <property type="entry name" value="Umud Fragment, subunit A"/>
    <property type="match status" value="1"/>
</dbReference>
<evidence type="ECO:0000259" key="1">
    <source>
        <dbReference type="Pfam" id="PF00717"/>
    </source>
</evidence>
<dbReference type="InterPro" id="IPR015927">
    <property type="entry name" value="Peptidase_S24_S26A/B/C"/>
</dbReference>
<dbReference type="EMBL" id="BMZM01000001">
    <property type="protein sequence ID" value="GHC17493.1"/>
    <property type="molecule type" value="Genomic_DNA"/>
</dbReference>
<gene>
    <name evidence="2" type="ORF">GCM10010082_05860</name>
</gene>
<feature type="domain" description="Peptidase S24/S26A/S26B/S26C" evidence="1">
    <location>
        <begin position="25"/>
        <end position="101"/>
    </location>
</feature>
<sequence>MRVVYRVPMPAVSQKRGQALAYDSAAYHWQQFFAPHAGVSFLAEVVQADVKEEWREGDWLVVNESLSPREGSLVVASHDDEMHVYRYTHRHNLPVLESLDGSQWIGDLINVQTLGVVAHQVRQVG</sequence>
<reference evidence="3" key="1">
    <citation type="journal article" date="2019" name="Int. J. Syst. Evol. Microbiol.">
        <title>The Global Catalogue of Microorganisms (GCM) 10K type strain sequencing project: providing services to taxonomists for standard genome sequencing and annotation.</title>
        <authorList>
            <consortium name="The Broad Institute Genomics Platform"/>
            <consortium name="The Broad Institute Genome Sequencing Center for Infectious Disease"/>
            <person name="Wu L."/>
            <person name="Ma J."/>
        </authorList>
    </citation>
    <scope>NUCLEOTIDE SEQUENCE [LARGE SCALE GENOMIC DNA]</scope>
    <source>
        <strain evidence="3">KCTC 42082</strain>
    </source>
</reference>